<dbReference type="EMBL" id="CP011568">
    <property type="protein sequence ID" value="ALX34896.1"/>
    <property type="molecule type" value="Genomic_DNA"/>
</dbReference>
<evidence type="ECO:0000256" key="1">
    <source>
        <dbReference type="SAM" id="MobiDB-lite"/>
    </source>
</evidence>
<dbReference type="Proteomes" id="UP000036700">
    <property type="component" value="Chromosome"/>
</dbReference>
<proteinExistence type="predicted"/>
<evidence type="ECO:0000259" key="2">
    <source>
        <dbReference type="PROSITE" id="PS50914"/>
    </source>
</evidence>
<reference evidence="4" key="1">
    <citation type="submission" date="2015-06" db="EMBL/GenBank/DDBJ databases">
        <authorList>
            <person name="Hoefler B.C."/>
            <person name="Straight P.D."/>
        </authorList>
    </citation>
    <scope>NUCLEOTIDE SEQUENCE [LARGE SCALE GENOMIC DNA]</scope>
    <source>
        <strain evidence="4">DSM 25325</strain>
    </source>
</reference>
<feature type="compositionally biased region" description="Basic and acidic residues" evidence="1">
    <location>
        <begin position="1"/>
        <end position="10"/>
    </location>
</feature>
<feature type="domain" description="BON" evidence="2">
    <location>
        <begin position="23"/>
        <end position="90"/>
    </location>
</feature>
<evidence type="ECO:0000313" key="3">
    <source>
        <dbReference type="EMBL" id="ALX34896.1"/>
    </source>
</evidence>
<dbReference type="Gene3D" id="3.30.1340.30">
    <property type="match status" value="1"/>
</dbReference>
<dbReference type="PROSITE" id="PS50914">
    <property type="entry name" value="BON"/>
    <property type="match status" value="1"/>
</dbReference>
<dbReference type="STRING" id="445709.ABW99_08915"/>
<evidence type="ECO:0000313" key="4">
    <source>
        <dbReference type="Proteomes" id="UP000036700"/>
    </source>
</evidence>
<dbReference type="KEGG" id="ptx:ABW99_08915"/>
<name>A0A0U3VA89_9BURK</name>
<sequence>MNTDMHEKQDTGTGSDEPLAHSPAVEIGRKIEAALQLYARLESQYIQVSMRDGTVILRGEVDSSAEKSVAFDAARSSPGVQVVIDELLVR</sequence>
<accession>A0A0U3VA89</accession>
<keyword evidence="4" id="KW-1185">Reference proteome</keyword>
<dbReference type="AlphaFoldDB" id="A0A0U3VA89"/>
<organism evidence="3 4">
    <name type="scientific">Pandoraea thiooxydans</name>
    <dbReference type="NCBI Taxonomy" id="445709"/>
    <lineage>
        <taxon>Bacteria</taxon>
        <taxon>Pseudomonadati</taxon>
        <taxon>Pseudomonadota</taxon>
        <taxon>Betaproteobacteria</taxon>
        <taxon>Burkholderiales</taxon>
        <taxon>Burkholderiaceae</taxon>
        <taxon>Pandoraea</taxon>
    </lineage>
</organism>
<protein>
    <recommendedName>
        <fullName evidence="2">BON domain-containing protein</fullName>
    </recommendedName>
</protein>
<dbReference type="InterPro" id="IPR007055">
    <property type="entry name" value="BON_dom"/>
</dbReference>
<dbReference type="Pfam" id="PF04972">
    <property type="entry name" value="BON"/>
    <property type="match status" value="1"/>
</dbReference>
<feature type="region of interest" description="Disordered" evidence="1">
    <location>
        <begin position="1"/>
        <end position="23"/>
    </location>
</feature>
<dbReference type="RefSeq" id="WP_052892653.1">
    <property type="nucleotide sequence ID" value="NZ_CP011568.3"/>
</dbReference>
<gene>
    <name evidence="3" type="ORF">ABW99_08915</name>
</gene>